<feature type="region of interest" description="Disordered" evidence="1">
    <location>
        <begin position="42"/>
        <end position="206"/>
    </location>
</feature>
<name>X6P322_RETFI</name>
<dbReference type="AlphaFoldDB" id="X6P322"/>
<feature type="non-terminal residue" evidence="2">
    <location>
        <position position="206"/>
    </location>
</feature>
<evidence type="ECO:0000313" key="3">
    <source>
        <dbReference type="Proteomes" id="UP000023152"/>
    </source>
</evidence>
<dbReference type="EMBL" id="ASPP01003818">
    <property type="protein sequence ID" value="ETO32930.1"/>
    <property type="molecule type" value="Genomic_DNA"/>
</dbReference>
<feature type="compositionally biased region" description="Basic and acidic residues" evidence="1">
    <location>
        <begin position="74"/>
        <end position="87"/>
    </location>
</feature>
<feature type="compositionally biased region" description="Low complexity" evidence="1">
    <location>
        <begin position="49"/>
        <end position="63"/>
    </location>
</feature>
<proteinExistence type="predicted"/>
<evidence type="ECO:0000256" key="1">
    <source>
        <dbReference type="SAM" id="MobiDB-lite"/>
    </source>
</evidence>
<accession>X6P322</accession>
<gene>
    <name evidence="2" type="ORF">RFI_04178</name>
</gene>
<feature type="compositionally biased region" description="Basic residues" evidence="1">
    <location>
        <begin position="110"/>
        <end position="120"/>
    </location>
</feature>
<evidence type="ECO:0000313" key="2">
    <source>
        <dbReference type="EMBL" id="ETO32930.1"/>
    </source>
</evidence>
<feature type="region of interest" description="Disordered" evidence="1">
    <location>
        <begin position="1"/>
        <end position="24"/>
    </location>
</feature>
<reference evidence="2 3" key="1">
    <citation type="journal article" date="2013" name="Curr. Biol.">
        <title>The Genome of the Foraminiferan Reticulomyxa filosa.</title>
        <authorList>
            <person name="Glockner G."/>
            <person name="Hulsmann N."/>
            <person name="Schleicher M."/>
            <person name="Noegel A.A."/>
            <person name="Eichinger L."/>
            <person name="Gallinger C."/>
            <person name="Pawlowski J."/>
            <person name="Sierra R."/>
            <person name="Euteneuer U."/>
            <person name="Pillet L."/>
            <person name="Moustafa A."/>
            <person name="Platzer M."/>
            <person name="Groth M."/>
            <person name="Szafranski K."/>
            <person name="Schliwa M."/>
        </authorList>
    </citation>
    <scope>NUCLEOTIDE SEQUENCE [LARGE SCALE GENOMIC DNA]</scope>
</reference>
<feature type="compositionally biased region" description="Polar residues" evidence="1">
    <location>
        <begin position="184"/>
        <end position="206"/>
    </location>
</feature>
<organism evidence="2 3">
    <name type="scientific">Reticulomyxa filosa</name>
    <dbReference type="NCBI Taxonomy" id="46433"/>
    <lineage>
        <taxon>Eukaryota</taxon>
        <taxon>Sar</taxon>
        <taxon>Rhizaria</taxon>
        <taxon>Retaria</taxon>
        <taxon>Foraminifera</taxon>
        <taxon>Monothalamids</taxon>
        <taxon>Reticulomyxidae</taxon>
        <taxon>Reticulomyxa</taxon>
    </lineage>
</organism>
<comment type="caution">
    <text evidence="2">The sequence shown here is derived from an EMBL/GenBank/DDBJ whole genome shotgun (WGS) entry which is preliminary data.</text>
</comment>
<sequence length="206" mass="22691">MTESSDEESNTRSSQDEFIAKKTYNRDVFFSTPSQSLDLENNLNQQKHGTTTAQGETLTATGALPVDLWLPPAQKDESQHKKSESKTHQKSSSRPWQFFQKKLKSPQIKSKNKSKSKSKSKKDAATQSKANENGDESDSSSVKVKDQTNVIPHYDNEKGISISKEKPSLASSPKGSSRSKGKDNPTSTVTTGSNKKAGTYNVYNNI</sequence>
<dbReference type="Proteomes" id="UP000023152">
    <property type="component" value="Unassembled WGS sequence"/>
</dbReference>
<keyword evidence="3" id="KW-1185">Reference proteome</keyword>
<protein>
    <submittedName>
        <fullName evidence="2">Uncharacterized protein</fullName>
    </submittedName>
</protein>
<feature type="compositionally biased region" description="Low complexity" evidence="1">
    <location>
        <begin position="168"/>
        <end position="178"/>
    </location>
</feature>
<feature type="compositionally biased region" description="Basic and acidic residues" evidence="1">
    <location>
        <begin position="154"/>
        <end position="167"/>
    </location>
</feature>